<organism evidence="2 3">
    <name type="scientific">Catenulispora yoronensis</name>
    <dbReference type="NCBI Taxonomy" id="450799"/>
    <lineage>
        <taxon>Bacteria</taxon>
        <taxon>Bacillati</taxon>
        <taxon>Actinomycetota</taxon>
        <taxon>Actinomycetes</taxon>
        <taxon>Catenulisporales</taxon>
        <taxon>Catenulisporaceae</taxon>
        <taxon>Catenulispora</taxon>
    </lineage>
</organism>
<sequence>MVNAQPAARTADISDREAEVLAGVGEHLTNAEIAGRLYISVRTVESHISSMLRKFGVNDRRALVRLAAADRRPAAGLEVRKPGGTLPAPLTPFVGRTAEVRALLATLAEHRLVTAVGPGGIGKTRLALATAGQTEGRFGDLWYVDLVPISDDAMVAPAVTDALGLGEQQGRSPQEAALAWLADREGLLLLDNCEHLADGVVMLVERILTVCPRVRVLATSRARLLVPHEQVFPVPGMAIDDSGADGDGDAVDLFEARALAAGTTLGLGDRRRVAAICRALDGVALAIELAAARLPALGLDGLQAALADRLDLLTGGRRLDDRHRSLRSALDWSHALLSTPEQAVLRRVSVFAAPFTAEAAAALLSDWPPAGSVPTVLAGLADHSLLTTVPAADGTRYRMLETIRQYGAERLLRADEHFEAGIRHLRWCLAQAEEWSDRILEEIPSALDWAATEPEARAEGHRLALVMAELCFLHGRPGEAQRRYEQAAVLAADDTAAADALAKAATAAEIRHFGGEAIRLHRACADAARRTGARASAAYHLAQAAELIKRGPGLVQGTDLPDPAALLAEAALLADGDPSALARIAVVEAYLYSDLDPHDLGPAERAVALSRQAGDPLAESAGLDQLTSVQLARGEIRAAADSALRRAELVAPYRQRPLDAGMELFDAYQMAAECATAAGDLAGARRLAEQVHDLPFYQEEGHLATSRLLVVTALTGDWDDHAVFAERFRQGWEHAGRPRAGNLSRAPYAAAAVCGLRGDDAGRQWWLSVVEAIATPGLPIARIRHGAFFDALVLLHHGRADEALALLTTPPEDLRAWYSGMWRTWYAAVWAESAVLAGDASAEDRLRRARPETADNPVAAAIVERCVALAAGDRKTMLAAADRLLVAGCRYQWARTLVLADGPEREQGVEALAAIGAAPMK</sequence>
<reference evidence="2 3" key="1">
    <citation type="journal article" date="2019" name="Int. J. Syst. Evol. Microbiol.">
        <title>The Global Catalogue of Microorganisms (GCM) 10K type strain sequencing project: providing services to taxonomists for standard genome sequencing and annotation.</title>
        <authorList>
            <consortium name="The Broad Institute Genomics Platform"/>
            <consortium name="The Broad Institute Genome Sequencing Center for Infectious Disease"/>
            <person name="Wu L."/>
            <person name="Ma J."/>
        </authorList>
    </citation>
    <scope>NUCLEOTIDE SEQUENCE [LARGE SCALE GENOMIC DNA]</scope>
    <source>
        <strain evidence="2 3">JCM 16014</strain>
    </source>
</reference>
<evidence type="ECO:0000313" key="3">
    <source>
        <dbReference type="Proteomes" id="UP001500751"/>
    </source>
</evidence>
<dbReference type="PROSITE" id="PS50043">
    <property type="entry name" value="HTH_LUXR_2"/>
    <property type="match status" value="1"/>
</dbReference>
<dbReference type="SUPFAM" id="SSF52540">
    <property type="entry name" value="P-loop containing nucleoside triphosphate hydrolases"/>
    <property type="match status" value="1"/>
</dbReference>
<dbReference type="Proteomes" id="UP001500751">
    <property type="component" value="Unassembled WGS sequence"/>
</dbReference>
<evidence type="ECO:0000259" key="1">
    <source>
        <dbReference type="PROSITE" id="PS50043"/>
    </source>
</evidence>
<dbReference type="Pfam" id="PF25872">
    <property type="entry name" value="HTH_77"/>
    <property type="match status" value="1"/>
</dbReference>
<dbReference type="PANTHER" id="PTHR47691">
    <property type="entry name" value="REGULATOR-RELATED"/>
    <property type="match status" value="1"/>
</dbReference>
<dbReference type="InterPro" id="IPR058852">
    <property type="entry name" value="HTH_77"/>
</dbReference>
<proteinExistence type="predicted"/>
<dbReference type="Gene3D" id="3.40.50.300">
    <property type="entry name" value="P-loop containing nucleotide triphosphate hydrolases"/>
    <property type="match status" value="1"/>
</dbReference>
<dbReference type="PRINTS" id="PR00038">
    <property type="entry name" value="HTHLUXR"/>
</dbReference>
<evidence type="ECO:0000313" key="2">
    <source>
        <dbReference type="EMBL" id="GAA2046978.1"/>
    </source>
</evidence>
<dbReference type="InterPro" id="IPR036388">
    <property type="entry name" value="WH-like_DNA-bd_sf"/>
</dbReference>
<comment type="caution">
    <text evidence="2">The sequence shown here is derived from an EMBL/GenBank/DDBJ whole genome shotgun (WGS) entry which is preliminary data.</text>
</comment>
<dbReference type="SUPFAM" id="SSF46894">
    <property type="entry name" value="C-terminal effector domain of the bipartite response regulators"/>
    <property type="match status" value="1"/>
</dbReference>
<feature type="domain" description="HTH luxR-type" evidence="1">
    <location>
        <begin position="6"/>
        <end position="71"/>
    </location>
</feature>
<dbReference type="PANTHER" id="PTHR47691:SF3">
    <property type="entry name" value="HTH-TYPE TRANSCRIPTIONAL REGULATOR RV0890C-RELATED"/>
    <property type="match status" value="1"/>
</dbReference>
<dbReference type="CDD" id="cd06170">
    <property type="entry name" value="LuxR_C_like"/>
    <property type="match status" value="1"/>
</dbReference>
<name>A0ABN2V0J5_9ACTN</name>
<dbReference type="InterPro" id="IPR016032">
    <property type="entry name" value="Sig_transdc_resp-reg_C-effctor"/>
</dbReference>
<dbReference type="InterPro" id="IPR027417">
    <property type="entry name" value="P-loop_NTPase"/>
</dbReference>
<dbReference type="EMBL" id="BAAAQN010000042">
    <property type="protein sequence ID" value="GAA2046978.1"/>
    <property type="molecule type" value="Genomic_DNA"/>
</dbReference>
<protein>
    <recommendedName>
        <fullName evidence="1">HTH luxR-type domain-containing protein</fullName>
    </recommendedName>
</protein>
<dbReference type="InterPro" id="IPR000792">
    <property type="entry name" value="Tscrpt_reg_LuxR_C"/>
</dbReference>
<accession>A0ABN2V0J5</accession>
<keyword evidence="3" id="KW-1185">Reference proteome</keyword>
<gene>
    <name evidence="2" type="ORF">GCM10009839_59600</name>
</gene>
<dbReference type="SMART" id="SM00421">
    <property type="entry name" value="HTH_LUXR"/>
    <property type="match status" value="1"/>
</dbReference>
<dbReference type="Pfam" id="PF00196">
    <property type="entry name" value="GerE"/>
    <property type="match status" value="1"/>
</dbReference>
<dbReference type="Gene3D" id="1.10.10.10">
    <property type="entry name" value="Winged helix-like DNA-binding domain superfamily/Winged helix DNA-binding domain"/>
    <property type="match status" value="1"/>
</dbReference>